<comment type="caution">
    <text evidence="2">The sequence shown here is derived from an EMBL/GenBank/DDBJ whole genome shotgun (WGS) entry which is preliminary data.</text>
</comment>
<proteinExistence type="predicted"/>
<dbReference type="Proteomes" id="UP001310022">
    <property type="component" value="Unassembled WGS sequence"/>
</dbReference>
<dbReference type="Pfam" id="PF13414">
    <property type="entry name" value="TPR_11"/>
    <property type="match status" value="1"/>
</dbReference>
<dbReference type="EMBL" id="BQKE01000003">
    <property type="protein sequence ID" value="GJM64006.1"/>
    <property type="molecule type" value="Genomic_DNA"/>
</dbReference>
<dbReference type="InterPro" id="IPR011990">
    <property type="entry name" value="TPR-like_helical_dom_sf"/>
</dbReference>
<accession>A0AAN4W3H1</accession>
<dbReference type="AlphaFoldDB" id="A0AAN4W3H1"/>
<dbReference type="PANTHER" id="PTHR12558:SF13">
    <property type="entry name" value="CELL DIVISION CYCLE PROTEIN 27 HOMOLOG"/>
    <property type="match status" value="1"/>
</dbReference>
<evidence type="ECO:0000256" key="1">
    <source>
        <dbReference type="PROSITE-ProRule" id="PRU00339"/>
    </source>
</evidence>
<evidence type="ECO:0000313" key="3">
    <source>
        <dbReference type="Proteomes" id="UP001310022"/>
    </source>
</evidence>
<dbReference type="SMART" id="SM00028">
    <property type="entry name" value="TPR"/>
    <property type="match status" value="3"/>
</dbReference>
<dbReference type="PANTHER" id="PTHR12558">
    <property type="entry name" value="CELL DIVISION CYCLE 16,23,27"/>
    <property type="match status" value="1"/>
</dbReference>
<reference evidence="2 3" key="1">
    <citation type="submission" date="2021-12" db="EMBL/GenBank/DDBJ databases">
        <title>Genome sequencing of bacteria with rrn-lacking chromosome and rrn-plasmid.</title>
        <authorList>
            <person name="Anda M."/>
            <person name="Iwasaki W."/>
        </authorList>
    </citation>
    <scope>NUCLEOTIDE SEQUENCE [LARGE SCALE GENOMIC DNA]</scope>
    <source>
        <strain evidence="2 3">NBRC 15940</strain>
    </source>
</reference>
<keyword evidence="1" id="KW-0802">TPR repeat</keyword>
<name>A0AAN4W3H1_9BACT</name>
<gene>
    <name evidence="2" type="ORF">PEDI_45580</name>
</gene>
<sequence>MLLLGCPFLNYGQDSSLIELIKQGIAFHDEGEYERAIEFYQKALKIDPASSLANYELSLTYLSLEDYKKAEKYSKKVIKSNDEYVLHGYMNYGTALDMQGKAQKAIKAYEKGMQDNDHYLLSYNHALTCYNQGEMSKAKQSAIKAINNNPSHASSHLILSKIMEKSGERIKAMLPLYYFLLLEPNTDRAKVEYGTLNRLLNFGVQQTSEQNINISIPIREQSEFSAAEMMISLTAATNIQEKKEGKTPLELFSANNDQIFKILGELKKEQQDFMWSFYVPFFHDLAKEDLTEIYSYYISLSIGEEIFQWIDEHPDDFKKFEEWFSK</sequence>
<feature type="repeat" description="TPR" evidence="1">
    <location>
        <begin position="17"/>
        <end position="50"/>
    </location>
</feature>
<dbReference type="InterPro" id="IPR019734">
    <property type="entry name" value="TPR_rpt"/>
</dbReference>
<evidence type="ECO:0000313" key="2">
    <source>
        <dbReference type="EMBL" id="GJM64006.1"/>
    </source>
</evidence>
<dbReference type="SUPFAM" id="SSF48452">
    <property type="entry name" value="TPR-like"/>
    <property type="match status" value="1"/>
</dbReference>
<dbReference type="Gene3D" id="1.25.40.10">
    <property type="entry name" value="Tetratricopeptide repeat domain"/>
    <property type="match status" value="2"/>
</dbReference>
<protein>
    <recommendedName>
        <fullName evidence="4">Tetratricopeptide repeat protein</fullName>
    </recommendedName>
</protein>
<organism evidence="2 3">
    <name type="scientific">Persicobacter diffluens</name>
    <dbReference type="NCBI Taxonomy" id="981"/>
    <lineage>
        <taxon>Bacteria</taxon>
        <taxon>Pseudomonadati</taxon>
        <taxon>Bacteroidota</taxon>
        <taxon>Cytophagia</taxon>
        <taxon>Cytophagales</taxon>
        <taxon>Persicobacteraceae</taxon>
        <taxon>Persicobacter</taxon>
    </lineage>
</organism>
<dbReference type="PROSITE" id="PS50005">
    <property type="entry name" value="TPR"/>
    <property type="match status" value="1"/>
</dbReference>
<evidence type="ECO:0008006" key="4">
    <source>
        <dbReference type="Google" id="ProtNLM"/>
    </source>
</evidence>
<keyword evidence="3" id="KW-1185">Reference proteome</keyword>
<dbReference type="PROSITE" id="PS50293">
    <property type="entry name" value="TPR_REGION"/>
    <property type="match status" value="1"/>
</dbReference>